<reference evidence="1 2" key="1">
    <citation type="submission" date="2019-08" db="EMBL/GenBank/DDBJ databases">
        <title>100 year-old enigma solved: identification of Planctomyces bekefii, the type genus and species of the phylum Planctomycetes.</title>
        <authorList>
            <person name="Svetlana D.N."/>
            <person name="Overmann J."/>
        </authorList>
    </citation>
    <scope>NUCLEOTIDE SEQUENCE [LARGE SCALE GENOMIC DNA]</scope>
    <source>
        <strain evidence="1">Phe10_nw2017</strain>
    </source>
</reference>
<sequence>DIEVPIMNEKIDDIIKLLNR</sequence>
<keyword evidence="2" id="KW-1185">Reference proteome</keyword>
<dbReference type="AlphaFoldDB" id="A0A5C6M1S0"/>
<protein>
    <submittedName>
        <fullName evidence="1">Uncharacterized protein</fullName>
    </submittedName>
</protein>
<feature type="non-terminal residue" evidence="1">
    <location>
        <position position="1"/>
    </location>
</feature>
<dbReference type="Proteomes" id="UP000321083">
    <property type="component" value="Unassembled WGS sequence"/>
</dbReference>
<dbReference type="EMBL" id="SRHE01000781">
    <property type="protein sequence ID" value="TWW08217.1"/>
    <property type="molecule type" value="Genomic_DNA"/>
</dbReference>
<reference evidence="1 2" key="2">
    <citation type="submission" date="2019-08" db="EMBL/GenBank/DDBJ databases">
        <authorList>
            <person name="Henke P."/>
        </authorList>
    </citation>
    <scope>NUCLEOTIDE SEQUENCE [LARGE SCALE GENOMIC DNA]</scope>
    <source>
        <strain evidence="1">Phe10_nw2017</strain>
    </source>
</reference>
<comment type="caution">
    <text evidence="1">The sequence shown here is derived from an EMBL/GenBank/DDBJ whole genome shotgun (WGS) entry which is preliminary data.</text>
</comment>
<gene>
    <name evidence="1" type="ORF">E3A20_26530</name>
</gene>
<evidence type="ECO:0000313" key="1">
    <source>
        <dbReference type="EMBL" id="TWW08217.1"/>
    </source>
</evidence>
<name>A0A5C6M1S0_9PLAN</name>
<accession>A0A5C6M1S0</accession>
<proteinExistence type="predicted"/>
<evidence type="ECO:0000313" key="2">
    <source>
        <dbReference type="Proteomes" id="UP000321083"/>
    </source>
</evidence>
<organism evidence="1 2">
    <name type="scientific">Planctomyces bekefii</name>
    <dbReference type="NCBI Taxonomy" id="1653850"/>
    <lineage>
        <taxon>Bacteria</taxon>
        <taxon>Pseudomonadati</taxon>
        <taxon>Planctomycetota</taxon>
        <taxon>Planctomycetia</taxon>
        <taxon>Planctomycetales</taxon>
        <taxon>Planctomycetaceae</taxon>
        <taxon>Planctomyces</taxon>
    </lineage>
</organism>